<protein>
    <submittedName>
        <fullName evidence="4">Outer membrane protein</fullName>
    </submittedName>
</protein>
<reference evidence="2" key="3">
    <citation type="submission" date="2018-08" db="EMBL/GenBank/DDBJ databases">
        <authorList>
            <consortium name="NCBI Pathogen Detection Project"/>
        </authorList>
    </citation>
    <scope>NUCLEOTIDE SEQUENCE</scope>
    <source>
        <strain evidence="2">BCW_3301</strain>
        <strain evidence="3">M123</strain>
    </source>
</reference>
<evidence type="ECO:0000313" key="4">
    <source>
        <dbReference type="EMBL" id="SUE45308.1"/>
    </source>
</evidence>
<keyword evidence="1" id="KW-0732">Signal</keyword>
<dbReference type="EMBL" id="UGVQ01000001">
    <property type="protein sequence ID" value="SUE45308.1"/>
    <property type="molecule type" value="Genomic_DNA"/>
</dbReference>
<accession>A0A379ND23</accession>
<proteinExistence type="predicted"/>
<evidence type="ECO:0000313" key="5">
    <source>
        <dbReference type="Proteomes" id="UP000254190"/>
    </source>
</evidence>
<dbReference type="Proteomes" id="UP000254190">
    <property type="component" value="Unassembled WGS sequence"/>
</dbReference>
<reference evidence="2" key="1">
    <citation type="journal article" date="2018" name="Genome Biol.">
        <title>SKESA: strategic k-mer extension for scrupulous assemblies.</title>
        <authorList>
            <person name="Souvorov A."/>
            <person name="Agarwala R."/>
            <person name="Lipman D.J."/>
        </authorList>
    </citation>
    <scope>NUCLEOTIDE SEQUENCE</scope>
    <source>
        <strain evidence="2">BCW_3301</strain>
        <strain evidence="3">M123</strain>
    </source>
</reference>
<dbReference type="RefSeq" id="WP_024799007.1">
    <property type="nucleotide sequence ID" value="NZ_CP091299.1"/>
</dbReference>
<gene>
    <name evidence="2" type="ORF">G0B02_21395</name>
    <name evidence="3" type="ORF">G0D18_18685</name>
    <name evidence="4" type="ORF">NCTC5754_00074</name>
</gene>
<dbReference type="EMBL" id="DAAMEZ010000019">
    <property type="protein sequence ID" value="HAC6381619.1"/>
    <property type="molecule type" value="Genomic_DNA"/>
</dbReference>
<evidence type="ECO:0000313" key="2">
    <source>
        <dbReference type="EMBL" id="HAC6381619.1"/>
    </source>
</evidence>
<dbReference type="EMBL" id="DAAMHM010000017">
    <property type="protein sequence ID" value="HAC6682638.1"/>
    <property type="molecule type" value="Genomic_DNA"/>
</dbReference>
<evidence type="ECO:0000313" key="3">
    <source>
        <dbReference type="EMBL" id="HAC6682638.1"/>
    </source>
</evidence>
<feature type="signal peptide" evidence="1">
    <location>
        <begin position="1"/>
        <end position="28"/>
    </location>
</feature>
<reference evidence="4 5" key="2">
    <citation type="submission" date="2018-06" db="EMBL/GenBank/DDBJ databases">
        <authorList>
            <consortium name="Pathogen Informatics"/>
            <person name="Doyle S."/>
        </authorList>
    </citation>
    <scope>NUCLEOTIDE SEQUENCE [LARGE SCALE GENOMIC DNA]</scope>
    <source>
        <strain evidence="4 5">NCTC5754</strain>
    </source>
</reference>
<feature type="chain" id="PRO_5036071649" evidence="1">
    <location>
        <begin position="29"/>
        <end position="302"/>
    </location>
</feature>
<sequence>MNKRIFVTAKSVVGICILAALTTQSARAGQLVLASGFTYSYRYEYLLGAKVMYPGGSSSYRPGAYFYPDKKYNLNNAKITPSHCYGNITTYAGDSSASGPVTSSVSCLDYYGAGLYVKENGNHSVNRNNGYAQYEMLQGGGRSEFNTEHDAVDIIACVTPDRGQFTSMFPGNRLTFTSPDGKVYTTRFSSVCSPSLRLPATNSPSGALTLNYEDQITANAKPDGSFEHRLLSLDNSTRGSLKLNMSATSAQGVIASARLVKANGAPCDTISAGETCSFSLPPGSVGVGQTLQGNITVNASVI</sequence>
<dbReference type="AlphaFoldDB" id="A0A379ND23"/>
<organism evidence="4 5">
    <name type="scientific">Salmonella enterica subsp. enterica serovar Bovismorbificans</name>
    <dbReference type="NCBI Taxonomy" id="58097"/>
    <lineage>
        <taxon>Bacteria</taxon>
        <taxon>Pseudomonadati</taxon>
        <taxon>Pseudomonadota</taxon>
        <taxon>Gammaproteobacteria</taxon>
        <taxon>Enterobacterales</taxon>
        <taxon>Enterobacteriaceae</taxon>
        <taxon>Salmonella</taxon>
    </lineage>
</organism>
<evidence type="ECO:0000256" key="1">
    <source>
        <dbReference type="SAM" id="SignalP"/>
    </source>
</evidence>
<name>A0A379ND23_SALET</name>